<gene>
    <name evidence="1" type="ORF">SAMN05444483_11649</name>
</gene>
<accession>A0A1M5KW92</accession>
<evidence type="ECO:0000313" key="2">
    <source>
        <dbReference type="Proteomes" id="UP000183945"/>
    </source>
</evidence>
<proteinExistence type="predicted"/>
<keyword evidence="2" id="KW-1185">Reference proteome</keyword>
<reference evidence="2" key="1">
    <citation type="submission" date="2016-11" db="EMBL/GenBank/DDBJ databases">
        <authorList>
            <person name="Varghese N."/>
            <person name="Submissions S."/>
        </authorList>
    </citation>
    <scope>NUCLEOTIDE SEQUENCE [LARGE SCALE GENOMIC DNA]</scope>
    <source>
        <strain evidence="2">DSM 24579</strain>
    </source>
</reference>
<name>A0A1M5KW92_SALEC</name>
<dbReference type="InterPro" id="IPR048012">
    <property type="entry name" value="BfmA-like_N"/>
</dbReference>
<dbReference type="EMBL" id="FQVT01000016">
    <property type="protein sequence ID" value="SHG56433.1"/>
    <property type="molecule type" value="Genomic_DNA"/>
</dbReference>
<dbReference type="Proteomes" id="UP000183945">
    <property type="component" value="Unassembled WGS sequence"/>
</dbReference>
<organism evidence="1 2">
    <name type="scientific">Salegentibacter echinorum</name>
    <dbReference type="NCBI Taxonomy" id="1073325"/>
    <lineage>
        <taxon>Bacteria</taxon>
        <taxon>Pseudomonadati</taxon>
        <taxon>Bacteroidota</taxon>
        <taxon>Flavobacteriia</taxon>
        <taxon>Flavobacteriales</taxon>
        <taxon>Flavobacteriaceae</taxon>
        <taxon>Salegentibacter</taxon>
    </lineage>
</organism>
<evidence type="ECO:0000313" key="1">
    <source>
        <dbReference type="EMBL" id="SHG56433.1"/>
    </source>
</evidence>
<feature type="non-terminal residue" evidence="1">
    <location>
        <position position="1"/>
    </location>
</feature>
<protein>
    <submittedName>
        <fullName evidence="1">Uncharacterized protein</fullName>
    </submittedName>
</protein>
<dbReference type="RefSeq" id="WP_072881323.1">
    <property type="nucleotide sequence ID" value="NZ_FQVT01000016.1"/>
</dbReference>
<dbReference type="AlphaFoldDB" id="A0A1M5KW92"/>
<sequence>KVTGSHSDTLDQMMDFFEVVNISPRNRLMMHRLKLYNFILRRIDYIAELLREQERLYHKPTHDMLKSLFDGTAMDKIHQPAIEEPRYKERKQEELENIEPKISMEEYNVLHQDLQRERREFLKILNSISQVKPHFGKSYLKVEMDATKLSILKRRLEN</sequence>
<dbReference type="NCBIfam" id="NF041200">
    <property type="entry name" value="mob_BfmA_Nterm"/>
    <property type="match status" value="1"/>
</dbReference>
<dbReference type="STRING" id="1073325.SAMN05444483_11649"/>